<evidence type="ECO:0000313" key="2">
    <source>
        <dbReference type="Proteomes" id="UP000748752"/>
    </source>
</evidence>
<proteinExistence type="predicted"/>
<protein>
    <submittedName>
        <fullName evidence="1">Uncharacterized protein</fullName>
    </submittedName>
</protein>
<name>A0ABS1CPB7_9GAMM</name>
<gene>
    <name evidence="1" type="ORF">CKO31_24140</name>
</gene>
<dbReference type="RefSeq" id="WP_200243095.1">
    <property type="nucleotide sequence ID" value="NZ_NRRV01000116.1"/>
</dbReference>
<reference evidence="1 2" key="1">
    <citation type="journal article" date="2020" name="Microorganisms">
        <title>Osmotic Adaptation and Compatible Solute Biosynthesis of Phototrophic Bacteria as Revealed from Genome Analyses.</title>
        <authorList>
            <person name="Imhoff J.F."/>
            <person name="Rahn T."/>
            <person name="Kunzel S."/>
            <person name="Keller A."/>
            <person name="Neulinger S.C."/>
        </authorList>
    </citation>
    <scope>NUCLEOTIDE SEQUENCE [LARGE SCALE GENOMIC DNA]</scope>
    <source>
        <strain evidence="1 2">DSM 6210</strain>
    </source>
</reference>
<comment type="caution">
    <text evidence="1">The sequence shown here is derived from an EMBL/GenBank/DDBJ whole genome shotgun (WGS) entry which is preliminary data.</text>
</comment>
<dbReference type="EMBL" id="NRRV01000116">
    <property type="protein sequence ID" value="MBK1633772.1"/>
    <property type="molecule type" value="Genomic_DNA"/>
</dbReference>
<organism evidence="1 2">
    <name type="scientific">Thiohalocapsa halophila</name>
    <dbReference type="NCBI Taxonomy" id="69359"/>
    <lineage>
        <taxon>Bacteria</taxon>
        <taxon>Pseudomonadati</taxon>
        <taxon>Pseudomonadota</taxon>
        <taxon>Gammaproteobacteria</taxon>
        <taxon>Chromatiales</taxon>
        <taxon>Chromatiaceae</taxon>
        <taxon>Thiohalocapsa</taxon>
    </lineage>
</organism>
<sequence>MSDTATTARDWTYDGDDQAGQPQIVDEYGALIAIATHSCVRPRAELMSHARLIAAAPDLAAALEGAVRWIGSLDDWSGADDPDLDTWQAALAKARGEG</sequence>
<evidence type="ECO:0000313" key="1">
    <source>
        <dbReference type="EMBL" id="MBK1633772.1"/>
    </source>
</evidence>
<keyword evidence="2" id="KW-1185">Reference proteome</keyword>
<accession>A0ABS1CPB7</accession>
<dbReference type="Proteomes" id="UP000748752">
    <property type="component" value="Unassembled WGS sequence"/>
</dbReference>